<reference evidence="1" key="1">
    <citation type="journal article" date="2021" name="Proc. Natl. Acad. Sci. U.S.A.">
        <title>A Catalog of Tens of Thousands of Viruses from Human Metagenomes Reveals Hidden Associations with Chronic Diseases.</title>
        <authorList>
            <person name="Tisza M.J."/>
            <person name="Buck C.B."/>
        </authorList>
    </citation>
    <scope>NUCLEOTIDE SEQUENCE</scope>
    <source>
        <strain evidence="1">Ctdcr45</strain>
    </source>
</reference>
<organism evidence="1">
    <name type="scientific">Siphoviridae sp. ctdcr45</name>
    <dbReference type="NCBI Taxonomy" id="2825580"/>
    <lineage>
        <taxon>Viruses</taxon>
        <taxon>Duplodnaviria</taxon>
        <taxon>Heunggongvirae</taxon>
        <taxon>Uroviricota</taxon>
        <taxon>Caudoviricetes</taxon>
    </lineage>
</organism>
<accession>A0A8S5Q992</accession>
<dbReference type="EMBL" id="BK015604">
    <property type="protein sequence ID" value="DAE15385.1"/>
    <property type="molecule type" value="Genomic_DNA"/>
</dbReference>
<name>A0A8S5Q992_9CAUD</name>
<proteinExistence type="predicted"/>
<evidence type="ECO:0000313" key="1">
    <source>
        <dbReference type="EMBL" id="DAE15385.1"/>
    </source>
</evidence>
<protein>
    <submittedName>
        <fullName evidence="1">Uncharacterized protein</fullName>
    </submittedName>
</protein>
<sequence>MKRREWIPGALLAAGLLLAAAGVALIYLPAGVIALGVELAALGAVSALGGEEDGNGR</sequence>